<organism evidence="2 3">
    <name type="scientific">Streptomyces netropsis</name>
    <name type="common">Streptoverticillium netropsis</name>
    <dbReference type="NCBI Taxonomy" id="55404"/>
    <lineage>
        <taxon>Bacteria</taxon>
        <taxon>Bacillati</taxon>
        <taxon>Actinomycetota</taxon>
        <taxon>Actinomycetes</taxon>
        <taxon>Kitasatosporales</taxon>
        <taxon>Streptomycetaceae</taxon>
        <taxon>Streptomyces</taxon>
    </lineage>
</organism>
<dbReference type="GO" id="GO:0016853">
    <property type="term" value="F:isomerase activity"/>
    <property type="evidence" value="ECO:0007669"/>
    <property type="project" value="UniProtKB-KW"/>
</dbReference>
<evidence type="ECO:0000313" key="2">
    <source>
        <dbReference type="EMBL" id="MBB4889234.1"/>
    </source>
</evidence>
<dbReference type="RefSeq" id="WP_184737471.1">
    <property type="nucleotide sequence ID" value="NZ_BMRW01000018.1"/>
</dbReference>
<evidence type="ECO:0000313" key="3">
    <source>
        <dbReference type="Proteomes" id="UP000556436"/>
    </source>
</evidence>
<dbReference type="Proteomes" id="UP000556436">
    <property type="component" value="Unassembled WGS sequence"/>
</dbReference>
<dbReference type="EMBL" id="JACHJG010000012">
    <property type="protein sequence ID" value="MBB4889234.1"/>
    <property type="molecule type" value="Genomic_DNA"/>
</dbReference>
<proteinExistence type="predicted"/>
<dbReference type="InterPro" id="IPR017937">
    <property type="entry name" value="Thioredoxin_CS"/>
</dbReference>
<accession>A0A7W7PGM2</accession>
<dbReference type="InterPro" id="IPR036249">
    <property type="entry name" value="Thioredoxin-like_sf"/>
</dbReference>
<dbReference type="AlphaFoldDB" id="A0A7W7PGM2"/>
<comment type="caution">
    <text evidence="2">The sequence shown here is derived from an EMBL/GenBank/DDBJ whole genome shotgun (WGS) entry which is preliminary data.</text>
</comment>
<sequence>MPVMIAAVVLVGALCVLDLILTLGVVKRLREHTALLLEVSGNMPGRPPVLAVGAEIGEFTAVTVDGEMLTRESLAGDTLVAFFSPNCEPCQEMLPKFVAHARAAGGGRDRVLAVVVGATDRAAGQVAELSPVARVVVEGSDTVLTSAFQIKGFPALFKVAPNGDGRPVIADNRVQLLDTPTVVA</sequence>
<protein>
    <submittedName>
        <fullName evidence="2">Protein-disulfide isomerase</fullName>
    </submittedName>
</protein>
<gene>
    <name evidence="2" type="ORF">FHS38_005309</name>
</gene>
<name>A0A7W7PGM2_STRNE</name>
<feature type="domain" description="Thioredoxin" evidence="1">
    <location>
        <begin position="50"/>
        <end position="184"/>
    </location>
</feature>
<reference evidence="2 3" key="1">
    <citation type="submission" date="2020-08" db="EMBL/GenBank/DDBJ databases">
        <title>Genomic Encyclopedia of Type Strains, Phase III (KMG-III): the genomes of soil and plant-associated and newly described type strains.</title>
        <authorList>
            <person name="Whitman W."/>
        </authorList>
    </citation>
    <scope>NUCLEOTIDE SEQUENCE [LARGE SCALE GENOMIC DNA]</scope>
    <source>
        <strain evidence="2 3">CECT 3265</strain>
    </source>
</reference>
<dbReference type="PROSITE" id="PS51352">
    <property type="entry name" value="THIOREDOXIN_2"/>
    <property type="match status" value="1"/>
</dbReference>
<dbReference type="InterPro" id="IPR013766">
    <property type="entry name" value="Thioredoxin_domain"/>
</dbReference>
<dbReference type="PROSITE" id="PS00194">
    <property type="entry name" value="THIOREDOXIN_1"/>
    <property type="match status" value="1"/>
</dbReference>
<keyword evidence="2" id="KW-0413">Isomerase</keyword>
<dbReference type="SUPFAM" id="SSF52833">
    <property type="entry name" value="Thioredoxin-like"/>
    <property type="match status" value="1"/>
</dbReference>
<dbReference type="Gene3D" id="3.40.30.10">
    <property type="entry name" value="Glutaredoxin"/>
    <property type="match status" value="1"/>
</dbReference>
<evidence type="ECO:0000259" key="1">
    <source>
        <dbReference type="PROSITE" id="PS51352"/>
    </source>
</evidence>
<keyword evidence="3" id="KW-1185">Reference proteome</keyword>